<feature type="chain" id="PRO_5030915968" description="ATP-binding protein" evidence="2">
    <location>
        <begin position="33"/>
        <end position="88"/>
    </location>
</feature>
<evidence type="ECO:0000256" key="2">
    <source>
        <dbReference type="SAM" id="SignalP"/>
    </source>
</evidence>
<comment type="caution">
    <text evidence="3">The sequence shown here is derived from an EMBL/GenBank/DDBJ whole genome shotgun (WGS) entry which is preliminary data.</text>
</comment>
<reference evidence="3 4" key="1">
    <citation type="submission" date="2020-07" db="EMBL/GenBank/DDBJ databases">
        <title>Sequencing the genomes of 1000 actinobacteria strains.</title>
        <authorList>
            <person name="Klenk H.-P."/>
        </authorList>
    </citation>
    <scope>NUCLEOTIDE SEQUENCE [LARGE SCALE GENOMIC DNA]</scope>
    <source>
        <strain evidence="3 4">DSM 45772</strain>
    </source>
</reference>
<evidence type="ECO:0008006" key="5">
    <source>
        <dbReference type="Google" id="ProtNLM"/>
    </source>
</evidence>
<dbReference type="Proteomes" id="UP000535890">
    <property type="component" value="Unassembled WGS sequence"/>
</dbReference>
<feature type="signal peptide" evidence="2">
    <location>
        <begin position="1"/>
        <end position="32"/>
    </location>
</feature>
<dbReference type="EMBL" id="JACCBN010000001">
    <property type="protein sequence ID" value="NYD39447.1"/>
    <property type="molecule type" value="Genomic_DNA"/>
</dbReference>
<sequence>MSNTLTARLGRLAAAAAVSVALMGLGGGVAFADETPDGVIQEVGGAVSDVEEATGVADASDAVSEATGLDDVEEDLGVTKAEEGLGLG</sequence>
<evidence type="ECO:0000313" key="3">
    <source>
        <dbReference type="EMBL" id="NYD39447.1"/>
    </source>
</evidence>
<proteinExistence type="predicted"/>
<name>A0A7Y9E1R7_9PSEU</name>
<gene>
    <name evidence="3" type="ORF">BJ983_005549</name>
</gene>
<keyword evidence="2" id="KW-0732">Signal</keyword>
<keyword evidence="4" id="KW-1185">Reference proteome</keyword>
<dbReference type="RefSeq" id="WP_179796761.1">
    <property type="nucleotide sequence ID" value="NZ_BAABHP010000009.1"/>
</dbReference>
<protein>
    <recommendedName>
        <fullName evidence="5">ATP-binding protein</fullName>
    </recommendedName>
</protein>
<dbReference type="AlphaFoldDB" id="A0A7Y9E1R7"/>
<evidence type="ECO:0000313" key="4">
    <source>
        <dbReference type="Proteomes" id="UP000535890"/>
    </source>
</evidence>
<feature type="region of interest" description="Disordered" evidence="1">
    <location>
        <begin position="54"/>
        <end position="88"/>
    </location>
</feature>
<evidence type="ECO:0000256" key="1">
    <source>
        <dbReference type="SAM" id="MobiDB-lite"/>
    </source>
</evidence>
<organism evidence="3 4">
    <name type="scientific">Actinomycetospora corticicola</name>
    <dbReference type="NCBI Taxonomy" id="663602"/>
    <lineage>
        <taxon>Bacteria</taxon>
        <taxon>Bacillati</taxon>
        <taxon>Actinomycetota</taxon>
        <taxon>Actinomycetes</taxon>
        <taxon>Pseudonocardiales</taxon>
        <taxon>Pseudonocardiaceae</taxon>
        <taxon>Actinomycetospora</taxon>
    </lineage>
</organism>
<accession>A0A7Y9E1R7</accession>